<sequence>MGGPYARYCIVRDDSDSNGPSDTANEADARHQSAMDEFIAAGEVRLKEADAARLRKGDLEEDIDRDSPWVKRLGRVRHFGSRDLISIHDAAQWL</sequence>
<gene>
    <name evidence="2" type="ORF">FOZG_18369</name>
</gene>
<organism evidence="2">
    <name type="scientific">Fusarium oxysporum Fo47</name>
    <dbReference type="NCBI Taxonomy" id="660027"/>
    <lineage>
        <taxon>Eukaryota</taxon>
        <taxon>Fungi</taxon>
        <taxon>Dikarya</taxon>
        <taxon>Ascomycota</taxon>
        <taxon>Pezizomycotina</taxon>
        <taxon>Sordariomycetes</taxon>
        <taxon>Hypocreomycetidae</taxon>
        <taxon>Hypocreales</taxon>
        <taxon>Nectriaceae</taxon>
        <taxon>Fusarium</taxon>
        <taxon>Fusarium oxysporum species complex</taxon>
    </lineage>
</organism>
<evidence type="ECO:0000313" key="2">
    <source>
        <dbReference type="EMBL" id="EWZ27927.1"/>
    </source>
</evidence>
<name>W9J7B6_FUSOX</name>
<reference evidence="2" key="1">
    <citation type="submission" date="2011-06" db="EMBL/GenBank/DDBJ databases">
        <title>The Genome Sequence of Fusarium oxysporum Fo47.</title>
        <authorList>
            <consortium name="The Broad Institute Genome Sequencing Platform"/>
            <person name="Ma L.-J."/>
            <person name="Gale L.R."/>
            <person name="Schwartz D.C."/>
            <person name="Zhou S."/>
            <person name="Corby-Kistler H."/>
            <person name="Young S.K."/>
            <person name="Zeng Q."/>
            <person name="Gargeya S."/>
            <person name="Fitzgerald M."/>
            <person name="Haas B."/>
            <person name="Abouelleil A."/>
            <person name="Alvarado L."/>
            <person name="Arachchi H.M."/>
            <person name="Berlin A."/>
            <person name="Brown A."/>
            <person name="Chapman S.B."/>
            <person name="Chen Z."/>
            <person name="Dunbar C."/>
            <person name="Freedman E."/>
            <person name="Gearin G."/>
            <person name="Gellesch M."/>
            <person name="Goldberg J."/>
            <person name="Griggs A."/>
            <person name="Gujja S."/>
            <person name="Heiman D."/>
            <person name="Howarth C."/>
            <person name="Larson L."/>
            <person name="Lui A."/>
            <person name="MacDonald P.J.P."/>
            <person name="Mehta T."/>
            <person name="Montmayeur A."/>
            <person name="Murphy C."/>
            <person name="Neiman D."/>
            <person name="Pearson M."/>
            <person name="Priest M."/>
            <person name="Roberts A."/>
            <person name="Saif S."/>
            <person name="Shea T."/>
            <person name="Shenoy N."/>
            <person name="Sisk P."/>
            <person name="Stolte C."/>
            <person name="Sykes S."/>
            <person name="Wortman J."/>
            <person name="Nusbaum C."/>
            <person name="Birren B."/>
        </authorList>
    </citation>
    <scope>NUCLEOTIDE SEQUENCE [LARGE SCALE GENOMIC DNA]</scope>
    <source>
        <strain evidence="2">Fo47</strain>
    </source>
</reference>
<accession>W9J7B6</accession>
<reference evidence="2" key="2">
    <citation type="submission" date="2014-02" db="EMBL/GenBank/DDBJ databases">
        <title>Annotation of the Genome Sequence of Fusarium oxysporum Fo47.</title>
        <authorList>
            <consortium name="The Broad Institute Genomics Platform"/>
            <person name="Ma L.-J."/>
            <person name="Corby-Kistler H."/>
            <person name="Broz K."/>
            <person name="Gale L.R."/>
            <person name="Jonkers W."/>
            <person name="O'Donnell K."/>
            <person name="Ploetz R."/>
            <person name="Steinberg C."/>
            <person name="Schwartz D.C."/>
            <person name="VanEtten H."/>
            <person name="Zhou S."/>
            <person name="Young S.K."/>
            <person name="Zeng Q."/>
            <person name="Gargeya S."/>
            <person name="Fitzgerald M."/>
            <person name="Abouelleil A."/>
            <person name="Alvarado L."/>
            <person name="Chapman S.B."/>
            <person name="Gainer-Dewar J."/>
            <person name="Goldberg J."/>
            <person name="Griggs A."/>
            <person name="Gujja S."/>
            <person name="Hansen M."/>
            <person name="Howarth C."/>
            <person name="Imamovic A."/>
            <person name="Ireland A."/>
            <person name="Larimer J."/>
            <person name="McCowan C."/>
            <person name="Murphy C."/>
            <person name="Pearson M."/>
            <person name="Poon T.W."/>
            <person name="Priest M."/>
            <person name="Roberts A."/>
            <person name="Saif S."/>
            <person name="Shea T."/>
            <person name="Sykes S."/>
            <person name="Wortman J."/>
            <person name="Nusbaum C."/>
            <person name="Birren B."/>
        </authorList>
    </citation>
    <scope>NUCLEOTIDE SEQUENCE</scope>
    <source>
        <strain evidence="2">Fo47</strain>
    </source>
</reference>
<dbReference type="Proteomes" id="UP000030766">
    <property type="component" value="Unassembled WGS sequence"/>
</dbReference>
<dbReference type="AlphaFoldDB" id="W9J7B6"/>
<dbReference type="HOGENOM" id="CLU_185453_0_0_1"/>
<dbReference type="EMBL" id="KI981478">
    <property type="protein sequence ID" value="EWZ27927.1"/>
    <property type="molecule type" value="Genomic_DNA"/>
</dbReference>
<protein>
    <submittedName>
        <fullName evidence="2">Uncharacterized protein</fullName>
    </submittedName>
</protein>
<dbReference type="VEuPathDB" id="FungiDB:FOZG_18369"/>
<proteinExistence type="predicted"/>
<feature type="region of interest" description="Disordered" evidence="1">
    <location>
        <begin position="11"/>
        <end position="32"/>
    </location>
</feature>
<evidence type="ECO:0000256" key="1">
    <source>
        <dbReference type="SAM" id="MobiDB-lite"/>
    </source>
</evidence>